<organism evidence="1 2">
    <name type="scientific">Anaplasma phagocytophilum str. CRT53-1</name>
    <dbReference type="NCBI Taxonomy" id="1359157"/>
    <lineage>
        <taxon>Bacteria</taxon>
        <taxon>Pseudomonadati</taxon>
        <taxon>Pseudomonadota</taxon>
        <taxon>Alphaproteobacteria</taxon>
        <taxon>Rickettsiales</taxon>
        <taxon>Anaplasmataceae</taxon>
        <taxon>Anaplasma</taxon>
        <taxon>phagocytophilum group</taxon>
    </lineage>
</organism>
<accession>A0A0F3Q3S2</accession>
<sequence>MSMFRVFEKFDDAYVIIRGFENFEAHTSIDLSYMGYKVVIFYFYIMPIDSKAIANKLVIGFDDFPITF</sequence>
<dbReference type="EMBL" id="LAOD01000016">
    <property type="protein sequence ID" value="KJV86094.1"/>
    <property type="molecule type" value="Genomic_DNA"/>
</dbReference>
<protein>
    <submittedName>
        <fullName evidence="1">Uncharacterized protein</fullName>
    </submittedName>
</protein>
<name>A0A0F3Q3S2_ANAPH</name>
<dbReference type="AlphaFoldDB" id="A0A0F3Q3S2"/>
<evidence type="ECO:0000313" key="1">
    <source>
        <dbReference type="EMBL" id="KJV86094.1"/>
    </source>
</evidence>
<gene>
    <name evidence="1" type="ORF">APHCRT_0672</name>
</gene>
<reference evidence="1 2" key="1">
    <citation type="submission" date="2015-01" db="EMBL/GenBank/DDBJ databases">
        <title>Genome Sequencing of Rickettsiales.</title>
        <authorList>
            <person name="Daugherty S.C."/>
            <person name="Su Q."/>
            <person name="Abolude K."/>
            <person name="Beier-Sexton M."/>
            <person name="Carlyon J.A."/>
            <person name="Carter R."/>
            <person name="Day N.P."/>
            <person name="Dumler S.J."/>
            <person name="Dyachenko V."/>
            <person name="Godinez A."/>
            <person name="Kurtti T.J."/>
            <person name="Lichay M."/>
            <person name="Mullins K.E."/>
            <person name="Ott S."/>
            <person name="Pappas-Brown V."/>
            <person name="Paris D.H."/>
            <person name="Patel P."/>
            <person name="Richards A.L."/>
            <person name="Sadzewicz L."/>
            <person name="Sears K."/>
            <person name="Seidman D."/>
            <person name="Sengamalay N."/>
            <person name="Stenos J."/>
            <person name="Tallon L.J."/>
            <person name="Vincent G."/>
            <person name="Fraser C.M."/>
            <person name="Munderloh U."/>
            <person name="Dunning-Hotopp J.C."/>
        </authorList>
    </citation>
    <scope>NUCLEOTIDE SEQUENCE [LARGE SCALE GENOMIC DNA]</scope>
    <source>
        <strain evidence="1 2">CRT53-1</strain>
    </source>
</reference>
<evidence type="ECO:0000313" key="2">
    <source>
        <dbReference type="Proteomes" id="UP000033722"/>
    </source>
</evidence>
<proteinExistence type="predicted"/>
<dbReference type="RefSeq" id="WP_045880588.1">
    <property type="nucleotide sequence ID" value="NZ_LAOD01000016.1"/>
</dbReference>
<comment type="caution">
    <text evidence="1">The sequence shown here is derived from an EMBL/GenBank/DDBJ whole genome shotgun (WGS) entry which is preliminary data.</text>
</comment>
<dbReference type="Proteomes" id="UP000033722">
    <property type="component" value="Unassembled WGS sequence"/>
</dbReference>